<keyword evidence="4" id="KW-0238">DNA-binding</keyword>
<feature type="region of interest" description="Disordered" evidence="6">
    <location>
        <begin position="241"/>
        <end position="270"/>
    </location>
</feature>
<reference evidence="8" key="2">
    <citation type="submission" date="2003-04" db="EMBL/GenBank/DDBJ databases">
        <title>Sequence of a putative Vitis vinifera PR1.</title>
        <authorList>
            <person name="Bertsch C."/>
            <person name="Walter B.J."/>
        </authorList>
    </citation>
    <scope>NUCLEOTIDE SEQUENCE</scope>
</reference>
<proteinExistence type="evidence at transcript level"/>
<dbReference type="PANTHER" id="PTHR13935:SF153">
    <property type="entry name" value="ACHAETE-SCUTE FAMILY BHLH TRANSCRIPTION FACTOR 1"/>
    <property type="match status" value="1"/>
</dbReference>
<evidence type="ECO:0000256" key="6">
    <source>
        <dbReference type="SAM" id="MobiDB-lite"/>
    </source>
</evidence>
<dbReference type="FunFam" id="4.10.280.10:FF:000029">
    <property type="entry name" value="Achaete-scute family bHLH transcription factor 1"/>
    <property type="match status" value="1"/>
</dbReference>
<comment type="subcellular location">
    <subcellularLocation>
        <location evidence="1">Nucleus</location>
    </subcellularLocation>
</comment>
<dbReference type="Pfam" id="PF00010">
    <property type="entry name" value="HLH"/>
    <property type="match status" value="1"/>
</dbReference>
<dbReference type="Gene3D" id="4.10.280.10">
    <property type="entry name" value="Helix-loop-helix DNA-binding domain"/>
    <property type="match status" value="1"/>
</dbReference>
<dbReference type="InterPro" id="IPR015660">
    <property type="entry name" value="MASH1/Ascl1a-like"/>
</dbReference>
<evidence type="ECO:0000256" key="2">
    <source>
        <dbReference type="ARBA" id="ARBA00022473"/>
    </source>
</evidence>
<accession>Q86G56</accession>
<keyword evidence="5" id="KW-0539">Nucleus</keyword>
<dbReference type="GO" id="GO:0030182">
    <property type="term" value="P:neuron differentiation"/>
    <property type="evidence" value="ECO:0007669"/>
    <property type="project" value="TreeGrafter"/>
</dbReference>
<name>Q86G56_9MYRI</name>
<evidence type="ECO:0000259" key="7">
    <source>
        <dbReference type="PROSITE" id="PS50888"/>
    </source>
</evidence>
<evidence type="ECO:0000256" key="5">
    <source>
        <dbReference type="ARBA" id="ARBA00023242"/>
    </source>
</evidence>
<protein>
    <submittedName>
        <fullName evidence="8">Putative Ash protein</fullName>
    </submittedName>
</protein>
<dbReference type="PANTHER" id="PTHR13935">
    <property type="entry name" value="ACHAETE-SCUTE TRANSCRIPTION FACTOR-RELATED"/>
    <property type="match status" value="1"/>
</dbReference>
<dbReference type="GO" id="GO:0090575">
    <property type="term" value="C:RNA polymerase II transcription regulator complex"/>
    <property type="evidence" value="ECO:0007669"/>
    <property type="project" value="TreeGrafter"/>
</dbReference>
<dbReference type="AlphaFoldDB" id="Q86G56"/>
<dbReference type="GO" id="GO:0046983">
    <property type="term" value="F:protein dimerization activity"/>
    <property type="evidence" value="ECO:0007669"/>
    <property type="project" value="InterPro"/>
</dbReference>
<dbReference type="GO" id="GO:0000981">
    <property type="term" value="F:DNA-binding transcription factor activity, RNA polymerase II-specific"/>
    <property type="evidence" value="ECO:0007669"/>
    <property type="project" value="TreeGrafter"/>
</dbReference>
<dbReference type="GO" id="GO:0045944">
    <property type="term" value="P:positive regulation of transcription by RNA polymerase II"/>
    <property type="evidence" value="ECO:0007669"/>
    <property type="project" value="TreeGrafter"/>
</dbReference>
<dbReference type="SUPFAM" id="SSF47459">
    <property type="entry name" value="HLH, helix-loop-helix DNA-binding domain"/>
    <property type="match status" value="1"/>
</dbReference>
<dbReference type="GO" id="GO:0000977">
    <property type="term" value="F:RNA polymerase II transcription regulatory region sequence-specific DNA binding"/>
    <property type="evidence" value="ECO:0007669"/>
    <property type="project" value="TreeGrafter"/>
</dbReference>
<evidence type="ECO:0000256" key="1">
    <source>
        <dbReference type="ARBA" id="ARBA00004123"/>
    </source>
</evidence>
<dbReference type="GO" id="GO:0007423">
    <property type="term" value="P:sensory organ development"/>
    <property type="evidence" value="ECO:0007669"/>
    <property type="project" value="TreeGrafter"/>
</dbReference>
<dbReference type="InterPro" id="IPR011598">
    <property type="entry name" value="bHLH_dom"/>
</dbReference>
<evidence type="ECO:0000313" key="8">
    <source>
        <dbReference type="EMBL" id="CAD60436.1"/>
    </source>
</evidence>
<feature type="domain" description="BHLH" evidence="7">
    <location>
        <begin position="130"/>
        <end position="182"/>
    </location>
</feature>
<evidence type="ECO:0000256" key="4">
    <source>
        <dbReference type="ARBA" id="ARBA00023125"/>
    </source>
</evidence>
<gene>
    <name evidence="8" type="primary">ash</name>
</gene>
<dbReference type="PROSITE" id="PS50888">
    <property type="entry name" value="BHLH"/>
    <property type="match status" value="1"/>
</dbReference>
<dbReference type="SMART" id="SM00353">
    <property type="entry name" value="HLH"/>
    <property type="match status" value="1"/>
</dbReference>
<organism evidence="8">
    <name type="scientific">Archispirostreptus sp. HD-2003</name>
    <dbReference type="NCBI Taxonomy" id="218487"/>
    <lineage>
        <taxon>Eukaryota</taxon>
        <taxon>Metazoa</taxon>
        <taxon>Ecdysozoa</taxon>
        <taxon>Arthropoda</taxon>
        <taxon>Myriapoda</taxon>
        <taxon>Diplopoda</taxon>
        <taxon>Helminthomorpha</taxon>
        <taxon>Spirostreptida</taxon>
        <taxon>Spirostreptidae</taxon>
        <taxon>Archispirostreptus</taxon>
    </lineage>
</organism>
<keyword evidence="3" id="KW-0524">Neurogenesis</keyword>
<dbReference type="InterPro" id="IPR036638">
    <property type="entry name" value="HLH_DNA-bd_sf"/>
</dbReference>
<sequence>MAVSTTILHPTLQNSVHLNLSPDKRTVSSGNDNDGAYVYLNASTTVPNLHPAAVPSSTTTTTTVARNPSVTVGNRILGSGAATTVKMSVKRARGSGSESCGSITPPEMMRCKRRINFAQLGYNLPQAQPSAVSRRNERERNRVKLVNLGFATLREHVPNGSKNKKMSKVETLRSAVEYIRKLQELLDETEAGASSPYADSSSSMAGSPVQAENFIPNGVVVGVGSSNGAADGALFPRSGLSCPPSSVSPTCSVASSPTPSYTSDYSYEPLSPEEEDLLDFTSWFS</sequence>
<dbReference type="EMBL" id="AJ536345">
    <property type="protein sequence ID" value="CAD60436.1"/>
    <property type="molecule type" value="mRNA"/>
</dbReference>
<dbReference type="GO" id="GO:0050767">
    <property type="term" value="P:regulation of neurogenesis"/>
    <property type="evidence" value="ECO:0007669"/>
    <property type="project" value="TreeGrafter"/>
</dbReference>
<evidence type="ECO:0000256" key="3">
    <source>
        <dbReference type="ARBA" id="ARBA00022902"/>
    </source>
</evidence>
<keyword evidence="2" id="KW-0217">Developmental protein</keyword>
<reference evidence="8" key="1">
    <citation type="submission" date="2003-01" db="EMBL/GenBank/DDBJ databases">
        <authorList>
            <person name="Dove H.L."/>
        </authorList>
    </citation>
    <scope>NUCLEOTIDE SEQUENCE</scope>
</reference>